<dbReference type="Gene3D" id="3.40.190.10">
    <property type="entry name" value="Periplasmic binding protein-like II"/>
    <property type="match status" value="2"/>
</dbReference>
<gene>
    <name evidence="5" type="ORF">EB233_12815</name>
</gene>
<dbReference type="RefSeq" id="WP_064989631.1">
    <property type="nucleotide sequence ID" value="NZ_CP033361.1"/>
</dbReference>
<accession>A0A6M7UUS4</accession>
<dbReference type="InterPro" id="IPR006059">
    <property type="entry name" value="SBP"/>
</dbReference>
<dbReference type="KEGG" id="merd:EB233_12815"/>
<dbReference type="EMBL" id="CP033361">
    <property type="protein sequence ID" value="QKC79788.1"/>
    <property type="molecule type" value="Genomic_DNA"/>
</dbReference>
<name>A0A6M7UUS4_9HYPH</name>
<dbReference type="Pfam" id="PF01547">
    <property type="entry name" value="SBP_bac_1"/>
    <property type="match status" value="1"/>
</dbReference>
<evidence type="ECO:0000256" key="1">
    <source>
        <dbReference type="ARBA" id="ARBA00004418"/>
    </source>
</evidence>
<reference evidence="5 6" key="1">
    <citation type="submission" date="2018-10" db="EMBL/GenBank/DDBJ databases">
        <authorList>
            <person name="Perry B.J."/>
            <person name="Sullivan J.T."/>
            <person name="Murphy R.J.T."/>
            <person name="Ramsay J.P."/>
            <person name="Ronson C.W."/>
        </authorList>
    </citation>
    <scope>NUCLEOTIDE SEQUENCE [LARGE SCALE GENOMIC DNA]</scope>
    <source>
        <strain evidence="5 6">NZP2014</strain>
    </source>
</reference>
<dbReference type="SUPFAM" id="SSF53850">
    <property type="entry name" value="Periplasmic binding protein-like II"/>
    <property type="match status" value="1"/>
</dbReference>
<sequence>MRKMLFLATTMLAATLYSASAYADQKEVTVWSWFVQSTMQKSIDAFEKAHPDVKVNYTYYNYSPEYITALKAAAASGSLPDVIGLQPGSLTQQYRENLEAVNERAAKQWGDKWAEKIFPVNRKQMLMGNPKGDQNYYIIPQESQVLCIWYNRKIFEKLNLSPPKTYADLKAAAKALTDGGYIPMFQGAADGWQNENVFLMLANQFSAGIVDKAQAGETPWTAPELVAAMKAWKGLFDDGIFQQGALGAHAYPTGAQLFAQGKVGMMALGSWWMQESKFPPPLSEFVQNMDGFDFFYLPPVKDGNAASPPVGGIDIGYGLTKNGGKNPQAWTFLAELTNGVGLQEALNDLNDLPAFDGNSPKGDITDHVKDMSARFMADLPKAENQRFASPAVAEALDNALAGVAAGSIEPEAALAAVQAATEKALAAK</sequence>
<proteinExistence type="inferred from homology"/>
<keyword evidence="6" id="KW-1185">Reference proteome</keyword>
<comment type="similarity">
    <text evidence="2">Belongs to the bacterial solute-binding protein 1 family.</text>
</comment>
<evidence type="ECO:0000256" key="4">
    <source>
        <dbReference type="SAM" id="SignalP"/>
    </source>
</evidence>
<organism evidence="5 6">
    <name type="scientific">Mesorhizobium erdmanii</name>
    <dbReference type="NCBI Taxonomy" id="1777866"/>
    <lineage>
        <taxon>Bacteria</taxon>
        <taxon>Pseudomonadati</taxon>
        <taxon>Pseudomonadota</taxon>
        <taxon>Alphaproteobacteria</taxon>
        <taxon>Hyphomicrobiales</taxon>
        <taxon>Phyllobacteriaceae</taxon>
        <taxon>Mesorhizobium</taxon>
    </lineage>
</organism>
<comment type="subcellular location">
    <subcellularLocation>
        <location evidence="1">Periplasm</location>
    </subcellularLocation>
</comment>
<dbReference type="GO" id="GO:0042597">
    <property type="term" value="C:periplasmic space"/>
    <property type="evidence" value="ECO:0007669"/>
    <property type="project" value="UniProtKB-SubCell"/>
</dbReference>
<feature type="chain" id="PRO_5026665410" evidence="4">
    <location>
        <begin position="24"/>
        <end position="428"/>
    </location>
</feature>
<dbReference type="InterPro" id="IPR050490">
    <property type="entry name" value="Bact_solute-bd_prot1"/>
</dbReference>
<dbReference type="PANTHER" id="PTHR43649">
    <property type="entry name" value="ARABINOSE-BINDING PROTEIN-RELATED"/>
    <property type="match status" value="1"/>
</dbReference>
<dbReference type="AlphaFoldDB" id="A0A6M7UUS4"/>
<evidence type="ECO:0000256" key="2">
    <source>
        <dbReference type="ARBA" id="ARBA00008520"/>
    </source>
</evidence>
<evidence type="ECO:0000313" key="5">
    <source>
        <dbReference type="EMBL" id="QKC79788.1"/>
    </source>
</evidence>
<keyword evidence="4" id="KW-0732">Signal</keyword>
<evidence type="ECO:0000313" key="6">
    <source>
        <dbReference type="Proteomes" id="UP000503339"/>
    </source>
</evidence>
<feature type="signal peptide" evidence="4">
    <location>
        <begin position="1"/>
        <end position="23"/>
    </location>
</feature>
<protein>
    <submittedName>
        <fullName evidence="5">Extracellular solute-binding protein</fullName>
    </submittedName>
</protein>
<dbReference type="Proteomes" id="UP000503339">
    <property type="component" value="Chromosome"/>
</dbReference>
<evidence type="ECO:0000256" key="3">
    <source>
        <dbReference type="ARBA" id="ARBA00022764"/>
    </source>
</evidence>
<keyword evidence="3" id="KW-0574">Periplasm</keyword>